<feature type="transmembrane region" description="Helical" evidence="7">
    <location>
        <begin position="274"/>
        <end position="292"/>
    </location>
</feature>
<sequence>MVNQFLMNLHNIDQSIYEAARIDGANAFTQFFKITVPLLKPIILFTSITSTIGTLQIFDEIMNITKGGPGNATMSISQYIYNLSFKYSPDFGYAATVSYSIVLMIIVLSIIQFKVADVTKGRLLPGSFFLDNFNKLLEQTNLVQALGNSAIVSIISTLLALLIGSLAGYGFEVYRTKSRDIVFNILLLSMMIPFAALMVPLYRMFATISGFAPFIGINTMAAVILPTITTAFLIFFFRQNTKMFPKEMLEAGRIDGLSEIGIFLKIYMPTMKTTYAAAAIITFMSSWNNYLWPLVVLQTPDQQTIPLLISNLGSSYSPDYGVIMTAIVIATLPTALVFFIMQKHFVAGMVGSVK</sequence>
<keyword evidence="3" id="KW-1003">Cell membrane</keyword>
<keyword evidence="5 7" id="KW-1133">Transmembrane helix</keyword>
<dbReference type="GO" id="GO:0005886">
    <property type="term" value="C:plasma membrane"/>
    <property type="evidence" value="ECO:0007669"/>
    <property type="project" value="UniProtKB-SubCell"/>
</dbReference>
<comment type="subcellular location">
    <subcellularLocation>
        <location evidence="1">Cell membrane</location>
        <topology evidence="1">Multi-pass membrane protein</topology>
    </subcellularLocation>
</comment>
<evidence type="ECO:0000313" key="10">
    <source>
        <dbReference type="Proteomes" id="UP000702964"/>
    </source>
</evidence>
<reference evidence="9" key="1">
    <citation type="journal article" date="2015" name="Genom Data">
        <title>Draft genome sequences of Phytophthora kernoviae and Phytophthora ramorum lineage EU2 from Scotland.</title>
        <authorList>
            <person name="Sambles C."/>
            <person name="Schlenzig A."/>
            <person name="O'Neill P."/>
            <person name="Grant M."/>
            <person name="Studholme D.J."/>
        </authorList>
    </citation>
    <scope>NUCLEOTIDE SEQUENCE</scope>
    <source>
        <strain evidence="9">00238/432</strain>
    </source>
</reference>
<comment type="caution">
    <text evidence="9">The sequence shown here is derived from an EMBL/GenBank/DDBJ whole genome shotgun (WGS) entry which is preliminary data.</text>
</comment>
<evidence type="ECO:0000256" key="7">
    <source>
        <dbReference type="SAM" id="Phobius"/>
    </source>
</evidence>
<feature type="transmembrane region" description="Helical" evidence="7">
    <location>
        <begin position="181"/>
        <end position="202"/>
    </location>
</feature>
<dbReference type="CDD" id="cd06261">
    <property type="entry name" value="TM_PBP2"/>
    <property type="match status" value="2"/>
</dbReference>
<reference evidence="9" key="2">
    <citation type="submission" date="2020-02" db="EMBL/GenBank/DDBJ databases">
        <authorList>
            <person name="Studholme D.J."/>
        </authorList>
    </citation>
    <scope>NUCLEOTIDE SEQUENCE</scope>
    <source>
        <strain evidence="9">00238/432</strain>
    </source>
</reference>
<evidence type="ECO:0000256" key="1">
    <source>
        <dbReference type="ARBA" id="ARBA00004651"/>
    </source>
</evidence>
<dbReference type="InterPro" id="IPR035906">
    <property type="entry name" value="MetI-like_sf"/>
</dbReference>
<dbReference type="Gene3D" id="1.10.3720.10">
    <property type="entry name" value="MetI-like"/>
    <property type="match status" value="2"/>
</dbReference>
<dbReference type="SUPFAM" id="SSF161098">
    <property type="entry name" value="MetI-like"/>
    <property type="match status" value="2"/>
</dbReference>
<evidence type="ECO:0000256" key="5">
    <source>
        <dbReference type="ARBA" id="ARBA00022989"/>
    </source>
</evidence>
<evidence type="ECO:0000256" key="3">
    <source>
        <dbReference type="ARBA" id="ARBA00022475"/>
    </source>
</evidence>
<keyword evidence="2" id="KW-0813">Transport</keyword>
<feature type="domain" description="ABC transmembrane type-1" evidence="8">
    <location>
        <begin position="1"/>
        <end position="112"/>
    </location>
</feature>
<dbReference type="Pfam" id="PF00528">
    <property type="entry name" value="BPD_transp_1"/>
    <property type="match status" value="2"/>
</dbReference>
<feature type="transmembrane region" description="Helical" evidence="7">
    <location>
        <begin position="320"/>
        <end position="341"/>
    </location>
</feature>
<evidence type="ECO:0000256" key="2">
    <source>
        <dbReference type="ARBA" id="ARBA00022448"/>
    </source>
</evidence>
<dbReference type="InterPro" id="IPR000515">
    <property type="entry name" value="MetI-like"/>
</dbReference>
<keyword evidence="6 7" id="KW-0472">Membrane</keyword>
<dbReference type="PROSITE" id="PS50928">
    <property type="entry name" value="ABC_TM1"/>
    <property type="match status" value="2"/>
</dbReference>
<dbReference type="PANTHER" id="PTHR43744:SF2">
    <property type="entry name" value="ARABINOOLIGOSACCHARIDES TRANSPORT SYSTEM PERMEASE PROTEIN ARAQ"/>
    <property type="match status" value="1"/>
</dbReference>
<evidence type="ECO:0000259" key="8">
    <source>
        <dbReference type="PROSITE" id="PS50928"/>
    </source>
</evidence>
<organism evidence="9 10">
    <name type="scientific">Phytophthora kernoviae 00238/432</name>
    <dbReference type="NCBI Taxonomy" id="1284355"/>
    <lineage>
        <taxon>Eukaryota</taxon>
        <taxon>Sar</taxon>
        <taxon>Stramenopiles</taxon>
        <taxon>Oomycota</taxon>
        <taxon>Peronosporomycetes</taxon>
        <taxon>Peronosporales</taxon>
        <taxon>Peronosporaceae</taxon>
        <taxon>Phytophthora</taxon>
    </lineage>
</organism>
<feature type="transmembrane region" description="Helical" evidence="7">
    <location>
        <begin position="91"/>
        <end position="113"/>
    </location>
</feature>
<dbReference type="Proteomes" id="UP000702964">
    <property type="component" value="Unassembled WGS sequence"/>
</dbReference>
<feature type="transmembrane region" description="Helical" evidence="7">
    <location>
        <begin position="150"/>
        <end position="169"/>
    </location>
</feature>
<feature type="transmembrane region" description="Helical" evidence="7">
    <location>
        <begin position="214"/>
        <end position="237"/>
    </location>
</feature>
<proteinExistence type="predicted"/>
<protein>
    <recommendedName>
        <fullName evidence="8">ABC transmembrane type-1 domain-containing protein</fullName>
    </recommendedName>
</protein>
<evidence type="ECO:0000256" key="6">
    <source>
        <dbReference type="ARBA" id="ARBA00023136"/>
    </source>
</evidence>
<feature type="domain" description="ABC transmembrane type-1" evidence="8">
    <location>
        <begin position="146"/>
        <end position="341"/>
    </location>
</feature>
<evidence type="ECO:0000256" key="4">
    <source>
        <dbReference type="ARBA" id="ARBA00022692"/>
    </source>
</evidence>
<dbReference type="PANTHER" id="PTHR43744">
    <property type="entry name" value="ABC TRANSPORTER PERMEASE PROTEIN MG189-RELATED-RELATED"/>
    <property type="match status" value="1"/>
</dbReference>
<dbReference type="EMBL" id="AOFI03000003">
    <property type="protein sequence ID" value="KAF4325614.1"/>
    <property type="molecule type" value="Genomic_DNA"/>
</dbReference>
<dbReference type="AlphaFoldDB" id="A0A8J4WIW9"/>
<evidence type="ECO:0000313" key="9">
    <source>
        <dbReference type="EMBL" id="KAF4325614.1"/>
    </source>
</evidence>
<gene>
    <name evidence="9" type="ORF">G195_000609</name>
</gene>
<dbReference type="GO" id="GO:0055085">
    <property type="term" value="P:transmembrane transport"/>
    <property type="evidence" value="ECO:0007669"/>
    <property type="project" value="InterPro"/>
</dbReference>
<accession>A0A8J4WIW9</accession>
<name>A0A8J4WIW9_9STRA</name>
<keyword evidence="4 7" id="KW-0812">Transmembrane</keyword>